<dbReference type="KEGG" id="sgf:HEP81_00499"/>
<protein>
    <submittedName>
        <fullName evidence="3">D-aminopeptidase</fullName>
    </submittedName>
</protein>
<keyword evidence="3" id="KW-0031">Aminopeptidase</keyword>
<gene>
    <name evidence="3" type="ORF">HEP81_00499</name>
</gene>
<dbReference type="InterPro" id="IPR005321">
    <property type="entry name" value="Peptidase_S58_DmpA"/>
</dbReference>
<comment type="similarity">
    <text evidence="1">Belongs to the peptidase S58 family.</text>
</comment>
<sequence length="379" mass="38349">MRRTPGRRACPTSRSRRREGAAGVASCGMESSAHPSPARPRARDLGIVVGEFAPGPLDAITDVPGVRVGHTTVRRPPDVHSGVTAVVPDAVGPHAPLPAGVFTGNGYGKLIGTTQLTELGSLETPILLTSTLSAFRVADALVGWMLERPGCSGVQSLNPVVGECNDGHLSDIRARPVREEHVRAALDSACGGPVAEGCVGAGTGTGALGFKAGIGTSSRTTDLGGRPYTVGALVQANFGGTLRVLGRAITPGSLGLSGAPGPAAETGSCMIVVATDAPLDARQLTRVARRAVFALARVGAAYSHGSGDYALVFTTRPDSGAPVPDADLSPLFAAVLDAVEEAVLNSLLAATTTTGHAGRTLPALPADRLLEALAGHLPS</sequence>
<keyword evidence="3" id="KW-0378">Hydrolase</keyword>
<evidence type="ECO:0000313" key="4">
    <source>
        <dbReference type="Proteomes" id="UP000516422"/>
    </source>
</evidence>
<dbReference type="AlphaFoldDB" id="A0A7H1PS05"/>
<dbReference type="Gene3D" id="3.60.70.12">
    <property type="entry name" value="L-amino peptidase D-ALA esterase/amidase"/>
    <property type="match status" value="1"/>
</dbReference>
<dbReference type="Pfam" id="PF03576">
    <property type="entry name" value="Peptidase_S58"/>
    <property type="match status" value="1"/>
</dbReference>
<name>A0A7H1PS05_9ACTN</name>
<dbReference type="Proteomes" id="UP000516422">
    <property type="component" value="Chromosome"/>
</dbReference>
<dbReference type="InterPro" id="IPR016117">
    <property type="entry name" value="ArgJ-like_dom_sf"/>
</dbReference>
<reference evidence="3 4" key="1">
    <citation type="submission" date="2020-04" db="EMBL/GenBank/DDBJ databases">
        <title>Characterization and engineering of Streptomyces griseofuscus DSM40191 as a potential heterologous host for expression of BGCs.</title>
        <authorList>
            <person name="Gren T."/>
            <person name="Whitford C.M."/>
            <person name="Mohite O.S."/>
            <person name="Joergensen T.S."/>
            <person name="Nielsen J.B."/>
            <person name="Lee S.Y."/>
            <person name="Weber T."/>
        </authorList>
    </citation>
    <scope>NUCLEOTIDE SEQUENCE [LARGE SCALE GENOMIC DNA]</scope>
    <source>
        <strain evidence="3 4">DSM 40191</strain>
    </source>
</reference>
<organism evidence="3 4">
    <name type="scientific">Streptomyces griseofuscus</name>
    <dbReference type="NCBI Taxonomy" id="146922"/>
    <lineage>
        <taxon>Bacteria</taxon>
        <taxon>Bacillati</taxon>
        <taxon>Actinomycetota</taxon>
        <taxon>Actinomycetes</taxon>
        <taxon>Kitasatosporales</taxon>
        <taxon>Streptomycetaceae</taxon>
        <taxon>Streptomyces</taxon>
    </lineage>
</organism>
<accession>A0A7H1PS05</accession>
<evidence type="ECO:0000256" key="1">
    <source>
        <dbReference type="ARBA" id="ARBA00007068"/>
    </source>
</evidence>
<evidence type="ECO:0000256" key="2">
    <source>
        <dbReference type="SAM" id="MobiDB-lite"/>
    </source>
</evidence>
<dbReference type="PANTHER" id="PTHR36512:SF3">
    <property type="entry name" value="BLR5678 PROTEIN"/>
    <property type="match status" value="1"/>
</dbReference>
<evidence type="ECO:0000313" key="3">
    <source>
        <dbReference type="EMBL" id="QNT90835.1"/>
    </source>
</evidence>
<dbReference type="PANTHER" id="PTHR36512">
    <property type="entry name" value="D-AMINOPEPTIDASE"/>
    <property type="match status" value="1"/>
</dbReference>
<proteinExistence type="inferred from homology"/>
<dbReference type="EMBL" id="CP051006">
    <property type="protein sequence ID" value="QNT90835.1"/>
    <property type="molecule type" value="Genomic_DNA"/>
</dbReference>
<keyword evidence="3" id="KW-0645">Protease</keyword>
<feature type="region of interest" description="Disordered" evidence="2">
    <location>
        <begin position="1"/>
        <end position="41"/>
    </location>
</feature>
<dbReference type="GO" id="GO:0004177">
    <property type="term" value="F:aminopeptidase activity"/>
    <property type="evidence" value="ECO:0007669"/>
    <property type="project" value="UniProtKB-KW"/>
</dbReference>
<dbReference type="SUPFAM" id="SSF56266">
    <property type="entry name" value="DmpA/ArgJ-like"/>
    <property type="match status" value="1"/>
</dbReference>